<feature type="domain" description="RNA polymerase sigma-70 region 2" evidence="5">
    <location>
        <begin position="34"/>
        <end position="101"/>
    </location>
</feature>
<dbReference type="InterPro" id="IPR039425">
    <property type="entry name" value="RNA_pol_sigma-70-like"/>
</dbReference>
<dbReference type="RefSeq" id="WP_163291295.1">
    <property type="nucleotide sequence ID" value="NZ_JAAGWY010000005.1"/>
</dbReference>
<evidence type="ECO:0000313" key="8">
    <source>
        <dbReference type="Proteomes" id="UP000474967"/>
    </source>
</evidence>
<dbReference type="InterPro" id="IPR036388">
    <property type="entry name" value="WH-like_DNA-bd_sf"/>
</dbReference>
<dbReference type="PANTHER" id="PTHR43133:SF25">
    <property type="entry name" value="RNA POLYMERASE SIGMA FACTOR RFAY-RELATED"/>
    <property type="match status" value="1"/>
</dbReference>
<protein>
    <submittedName>
        <fullName evidence="7">RNA polymerase sigma factor</fullName>
    </submittedName>
</protein>
<reference evidence="7 8" key="1">
    <citation type="journal article" date="2014" name="J. Microbiol.">
        <title>Diaminobutyricibacter tongyongensis gen. nov., sp. nov. and Homoserinibacter gongjuensis gen. nov., sp. nov. belong to the family Microbacteriaceae.</title>
        <authorList>
            <person name="Kim S.J."/>
            <person name="Ahn J.H."/>
            <person name="Weon H.Y."/>
            <person name="Hamada M."/>
            <person name="Suzuki K."/>
            <person name="Kwon S.W."/>
        </authorList>
    </citation>
    <scope>NUCLEOTIDE SEQUENCE [LARGE SCALE GENOMIC DNA]</scope>
    <source>
        <strain evidence="7 8">NBRC 108724</strain>
    </source>
</reference>
<evidence type="ECO:0000256" key="4">
    <source>
        <dbReference type="ARBA" id="ARBA00023163"/>
    </source>
</evidence>
<evidence type="ECO:0000256" key="3">
    <source>
        <dbReference type="ARBA" id="ARBA00023082"/>
    </source>
</evidence>
<dbReference type="InterPro" id="IPR013249">
    <property type="entry name" value="RNA_pol_sigma70_r4_t2"/>
</dbReference>
<dbReference type="InterPro" id="IPR014284">
    <property type="entry name" value="RNA_pol_sigma-70_dom"/>
</dbReference>
<feature type="domain" description="RNA polymerase sigma factor 70 region 4 type 2" evidence="6">
    <location>
        <begin position="129"/>
        <end position="181"/>
    </location>
</feature>
<accession>A0A6L9Y2A8</accession>
<dbReference type="InterPro" id="IPR013325">
    <property type="entry name" value="RNA_pol_sigma_r2"/>
</dbReference>
<organism evidence="7 8">
    <name type="scientific">Leifsonia tongyongensis</name>
    <dbReference type="NCBI Taxonomy" id="1268043"/>
    <lineage>
        <taxon>Bacteria</taxon>
        <taxon>Bacillati</taxon>
        <taxon>Actinomycetota</taxon>
        <taxon>Actinomycetes</taxon>
        <taxon>Micrococcales</taxon>
        <taxon>Microbacteriaceae</taxon>
        <taxon>Leifsonia</taxon>
    </lineage>
</organism>
<evidence type="ECO:0000313" key="7">
    <source>
        <dbReference type="EMBL" id="NEN07810.1"/>
    </source>
</evidence>
<evidence type="ECO:0000256" key="2">
    <source>
        <dbReference type="ARBA" id="ARBA00023015"/>
    </source>
</evidence>
<dbReference type="Pfam" id="PF04542">
    <property type="entry name" value="Sigma70_r2"/>
    <property type="match status" value="1"/>
</dbReference>
<gene>
    <name evidence="7" type="ORF">G3T36_18295</name>
</gene>
<proteinExistence type="inferred from homology"/>
<dbReference type="GO" id="GO:0003677">
    <property type="term" value="F:DNA binding"/>
    <property type="evidence" value="ECO:0007669"/>
    <property type="project" value="InterPro"/>
</dbReference>
<dbReference type="NCBIfam" id="TIGR02937">
    <property type="entry name" value="sigma70-ECF"/>
    <property type="match status" value="1"/>
</dbReference>
<dbReference type="Pfam" id="PF08281">
    <property type="entry name" value="Sigma70_r4_2"/>
    <property type="match status" value="1"/>
</dbReference>
<dbReference type="SUPFAM" id="SSF88946">
    <property type="entry name" value="Sigma2 domain of RNA polymerase sigma factors"/>
    <property type="match status" value="1"/>
</dbReference>
<comment type="similarity">
    <text evidence="1">Belongs to the sigma-70 factor family. ECF subfamily.</text>
</comment>
<dbReference type="GO" id="GO:0016987">
    <property type="term" value="F:sigma factor activity"/>
    <property type="evidence" value="ECO:0007669"/>
    <property type="project" value="UniProtKB-KW"/>
</dbReference>
<dbReference type="SUPFAM" id="SSF88659">
    <property type="entry name" value="Sigma3 and sigma4 domains of RNA polymerase sigma factors"/>
    <property type="match status" value="1"/>
</dbReference>
<dbReference type="InterPro" id="IPR007627">
    <property type="entry name" value="RNA_pol_sigma70_r2"/>
</dbReference>
<dbReference type="GO" id="GO:0006352">
    <property type="term" value="P:DNA-templated transcription initiation"/>
    <property type="evidence" value="ECO:0007669"/>
    <property type="project" value="InterPro"/>
</dbReference>
<evidence type="ECO:0000256" key="1">
    <source>
        <dbReference type="ARBA" id="ARBA00010641"/>
    </source>
</evidence>
<dbReference type="Gene3D" id="1.10.1740.10">
    <property type="match status" value="1"/>
</dbReference>
<dbReference type="PANTHER" id="PTHR43133">
    <property type="entry name" value="RNA POLYMERASE ECF-TYPE SIGMA FACTO"/>
    <property type="match status" value="1"/>
</dbReference>
<keyword evidence="3" id="KW-0731">Sigma factor</keyword>
<dbReference type="Gene3D" id="1.10.10.10">
    <property type="entry name" value="Winged helix-like DNA-binding domain superfamily/Winged helix DNA-binding domain"/>
    <property type="match status" value="1"/>
</dbReference>
<keyword evidence="4" id="KW-0804">Transcription</keyword>
<sequence>MRPAPEVDDLTKSRSDTELLLASEAGDRHAFGLLFDRHSRVVFAAALAIVQRRPDAEELLSDAFFLLWRKRASIELAGDSLLPWLITTVRYLAMNRRRATRFSVALSEEIDSGASPSAEHAAELRLLAQQVEALIRKLSPLDQQIVQLCLVESLGYERAAKDLGITRGAVRNRLSRAKKQLRTELDPEGQYS</sequence>
<comment type="caution">
    <text evidence="7">The sequence shown here is derived from an EMBL/GenBank/DDBJ whole genome shotgun (WGS) entry which is preliminary data.</text>
</comment>
<keyword evidence="8" id="KW-1185">Reference proteome</keyword>
<name>A0A6L9Y2A8_9MICO</name>
<evidence type="ECO:0000259" key="5">
    <source>
        <dbReference type="Pfam" id="PF04542"/>
    </source>
</evidence>
<dbReference type="AlphaFoldDB" id="A0A6L9Y2A8"/>
<evidence type="ECO:0000259" key="6">
    <source>
        <dbReference type="Pfam" id="PF08281"/>
    </source>
</evidence>
<dbReference type="Proteomes" id="UP000474967">
    <property type="component" value="Unassembled WGS sequence"/>
</dbReference>
<keyword evidence="2" id="KW-0805">Transcription regulation</keyword>
<dbReference type="EMBL" id="JAAGWY010000005">
    <property type="protein sequence ID" value="NEN07810.1"/>
    <property type="molecule type" value="Genomic_DNA"/>
</dbReference>
<dbReference type="InterPro" id="IPR013324">
    <property type="entry name" value="RNA_pol_sigma_r3/r4-like"/>
</dbReference>